<dbReference type="SUPFAM" id="SSF57196">
    <property type="entry name" value="EGF/Laminin"/>
    <property type="match status" value="1"/>
</dbReference>
<dbReference type="Gene3D" id="2.10.25.10">
    <property type="entry name" value="Laminin"/>
    <property type="match status" value="1"/>
</dbReference>
<dbReference type="GO" id="GO:0005509">
    <property type="term" value="F:calcium ion binding"/>
    <property type="evidence" value="ECO:0007669"/>
    <property type="project" value="InterPro"/>
</dbReference>
<keyword evidence="1" id="KW-0245">EGF-like domain</keyword>
<dbReference type="Proteomes" id="UP001201812">
    <property type="component" value="Unassembled WGS sequence"/>
</dbReference>
<keyword evidence="7" id="KW-1185">Reference proteome</keyword>
<proteinExistence type="predicted"/>
<reference evidence="6" key="1">
    <citation type="submission" date="2022-01" db="EMBL/GenBank/DDBJ databases">
        <title>Genome Sequence Resource for Two Populations of Ditylenchus destructor, the Migratory Endoparasitic Phytonematode.</title>
        <authorList>
            <person name="Zhang H."/>
            <person name="Lin R."/>
            <person name="Xie B."/>
        </authorList>
    </citation>
    <scope>NUCLEOTIDE SEQUENCE</scope>
    <source>
        <strain evidence="6">BazhouSP</strain>
    </source>
</reference>
<organism evidence="6 7">
    <name type="scientific">Ditylenchus destructor</name>
    <dbReference type="NCBI Taxonomy" id="166010"/>
    <lineage>
        <taxon>Eukaryota</taxon>
        <taxon>Metazoa</taxon>
        <taxon>Ecdysozoa</taxon>
        <taxon>Nematoda</taxon>
        <taxon>Chromadorea</taxon>
        <taxon>Rhabditida</taxon>
        <taxon>Tylenchina</taxon>
        <taxon>Tylenchomorpha</taxon>
        <taxon>Sphaerularioidea</taxon>
        <taxon>Anguinidae</taxon>
        <taxon>Anguininae</taxon>
        <taxon>Ditylenchus</taxon>
    </lineage>
</organism>
<evidence type="ECO:0000259" key="5">
    <source>
        <dbReference type="SMART" id="SM00179"/>
    </source>
</evidence>
<protein>
    <submittedName>
        <fullName evidence="6">Calcium-binding EGF domain-containing protein</fullName>
    </submittedName>
</protein>
<dbReference type="EMBL" id="JAKKPZ010000004">
    <property type="protein sequence ID" value="KAI1722154.1"/>
    <property type="molecule type" value="Genomic_DNA"/>
</dbReference>
<dbReference type="InterPro" id="IPR049883">
    <property type="entry name" value="NOTCH1_EGF-like"/>
</dbReference>
<keyword evidence="4" id="KW-1015">Disulfide bond</keyword>
<evidence type="ECO:0000313" key="7">
    <source>
        <dbReference type="Proteomes" id="UP001201812"/>
    </source>
</evidence>
<evidence type="ECO:0000256" key="1">
    <source>
        <dbReference type="ARBA" id="ARBA00022536"/>
    </source>
</evidence>
<dbReference type="Pfam" id="PF07645">
    <property type="entry name" value="EGF_CA"/>
    <property type="match status" value="1"/>
</dbReference>
<sequence length="337" mass="37800">MSSFGDTTSPFTGQCRKCTFEDEAAVMLCSRELISEHYELNTNAENGTEHQFSMDLAKVGKICGKYENFVECARNVSVSRKCRSRSLPNLVSLWEFVCADDFRKQVGDEQSCYKAMARDPSVKRCVGNNTVDISQVRHNGGDQFCQSAQSTLECYKEFDHLEKCIQAVKLERNLYEFLIQNFSSSSTAEEGSPSCEFIEIDVLMNKFETMKKEKAIGGCDETGACKCIEGYTINNETMKCVDVDECDTGTYECSQKCTNTEGGYKCSCDDQYYSLASPQSNHSCIRSNDSAPVWLIFAHGQSIWNVSDDGKFVELKLAGLEKTAMLDVNVKVRDLLR</sequence>
<dbReference type="FunFam" id="2.10.25.10:FF:000038">
    <property type="entry name" value="Fibrillin 2"/>
    <property type="match status" value="1"/>
</dbReference>
<evidence type="ECO:0000256" key="3">
    <source>
        <dbReference type="ARBA" id="ARBA00022737"/>
    </source>
</evidence>
<dbReference type="InterPro" id="IPR018097">
    <property type="entry name" value="EGF_Ca-bd_CS"/>
</dbReference>
<evidence type="ECO:0000313" key="6">
    <source>
        <dbReference type="EMBL" id="KAI1722154.1"/>
    </source>
</evidence>
<accession>A0AAD4N9W0</accession>
<feature type="domain" description="EGF-like calcium-binding" evidence="5">
    <location>
        <begin position="242"/>
        <end position="285"/>
    </location>
</feature>
<keyword evidence="2" id="KW-0732">Signal</keyword>
<keyword evidence="3" id="KW-0677">Repeat</keyword>
<dbReference type="InterPro" id="IPR001881">
    <property type="entry name" value="EGF-like_Ca-bd_dom"/>
</dbReference>
<gene>
    <name evidence="6" type="ORF">DdX_04461</name>
</gene>
<dbReference type="CDD" id="cd00054">
    <property type="entry name" value="EGF_CA"/>
    <property type="match status" value="1"/>
</dbReference>
<evidence type="ECO:0000256" key="4">
    <source>
        <dbReference type="ARBA" id="ARBA00023157"/>
    </source>
</evidence>
<evidence type="ECO:0000256" key="2">
    <source>
        <dbReference type="ARBA" id="ARBA00022729"/>
    </source>
</evidence>
<dbReference type="AlphaFoldDB" id="A0AAD4N9W0"/>
<name>A0AAD4N9W0_9BILA</name>
<comment type="caution">
    <text evidence="6">The sequence shown here is derived from an EMBL/GenBank/DDBJ whole genome shotgun (WGS) entry which is preliminary data.</text>
</comment>
<dbReference type="PROSITE" id="PS01187">
    <property type="entry name" value="EGF_CA"/>
    <property type="match status" value="1"/>
</dbReference>
<dbReference type="SMART" id="SM00179">
    <property type="entry name" value="EGF_CA"/>
    <property type="match status" value="1"/>
</dbReference>